<protein>
    <recommendedName>
        <fullName evidence="1">BOD1/SHG1 domain-containing protein</fullName>
    </recommendedName>
</protein>
<sequence length="120" mass="14030">MGDWSDQIIGDLKREGKYDEMRRNIADELTLEGIIPNLQAEVRKKMEEMVEKVHPSTKKEDLKAKVKEELSNGPKVDTIARERTHDMRLYEQLRVEISNRVRIKLGLIDKETEVNGKERV</sequence>
<organism evidence="2 3">
    <name type="scientific">Pristionchus pacificus</name>
    <name type="common">Parasitic nematode worm</name>
    <dbReference type="NCBI Taxonomy" id="54126"/>
    <lineage>
        <taxon>Eukaryota</taxon>
        <taxon>Metazoa</taxon>
        <taxon>Ecdysozoa</taxon>
        <taxon>Nematoda</taxon>
        <taxon>Chromadorea</taxon>
        <taxon>Rhabditida</taxon>
        <taxon>Rhabditina</taxon>
        <taxon>Diplogasteromorpha</taxon>
        <taxon>Diplogasteroidea</taxon>
        <taxon>Neodiplogasteridae</taxon>
        <taxon>Pristionchus</taxon>
    </lineage>
</organism>
<dbReference type="Proteomes" id="UP000005239">
    <property type="component" value="Unassembled WGS sequence"/>
</dbReference>
<dbReference type="Pfam" id="PF05205">
    <property type="entry name" value="COMPASS-Shg1"/>
    <property type="match status" value="1"/>
</dbReference>
<proteinExistence type="predicted"/>
<keyword evidence="3" id="KW-1185">Reference proteome</keyword>
<accession>A0A2A6BYC7</accession>
<evidence type="ECO:0000259" key="1">
    <source>
        <dbReference type="Pfam" id="PF05205"/>
    </source>
</evidence>
<evidence type="ECO:0000313" key="2">
    <source>
        <dbReference type="EnsemblMetazoa" id="PPA38640.1"/>
    </source>
</evidence>
<name>A0A2A6BYC7_PRIPA</name>
<reference evidence="3" key="1">
    <citation type="journal article" date="2008" name="Nat. Genet.">
        <title>The Pristionchus pacificus genome provides a unique perspective on nematode lifestyle and parasitism.</title>
        <authorList>
            <person name="Dieterich C."/>
            <person name="Clifton S.W."/>
            <person name="Schuster L.N."/>
            <person name="Chinwalla A."/>
            <person name="Delehaunty K."/>
            <person name="Dinkelacker I."/>
            <person name="Fulton L."/>
            <person name="Fulton R."/>
            <person name="Godfrey J."/>
            <person name="Minx P."/>
            <person name="Mitreva M."/>
            <person name="Roeseler W."/>
            <person name="Tian H."/>
            <person name="Witte H."/>
            <person name="Yang S.P."/>
            <person name="Wilson R.K."/>
            <person name="Sommer R.J."/>
        </authorList>
    </citation>
    <scope>NUCLEOTIDE SEQUENCE [LARGE SCALE GENOMIC DNA]</scope>
    <source>
        <strain evidence="3">PS312</strain>
    </source>
</reference>
<evidence type="ECO:0000313" key="3">
    <source>
        <dbReference type="Proteomes" id="UP000005239"/>
    </source>
</evidence>
<feature type="domain" description="BOD1/SHG1" evidence="1">
    <location>
        <begin position="8"/>
        <end position="95"/>
    </location>
</feature>
<gene>
    <name evidence="2" type="primary">WBGene00277009</name>
</gene>
<accession>A0A8R1YV22</accession>
<reference evidence="2" key="2">
    <citation type="submission" date="2022-06" db="UniProtKB">
        <authorList>
            <consortium name="EnsemblMetazoa"/>
        </authorList>
    </citation>
    <scope>IDENTIFICATION</scope>
    <source>
        <strain evidence="2">PS312</strain>
    </source>
</reference>
<dbReference type="EnsemblMetazoa" id="PPA38640.1">
    <property type="protein sequence ID" value="PPA38640.1"/>
    <property type="gene ID" value="WBGene00277009"/>
</dbReference>
<dbReference type="AlphaFoldDB" id="A0A2A6BYC7"/>
<dbReference type="InterPro" id="IPR055264">
    <property type="entry name" value="BOD1/SHG1_dom"/>
</dbReference>